<evidence type="ECO:0000313" key="4">
    <source>
        <dbReference type="Proteomes" id="UP000322983"/>
    </source>
</evidence>
<dbReference type="Proteomes" id="UP000325030">
    <property type="component" value="Chromosome"/>
</dbReference>
<dbReference type="AlphaFoldDB" id="A0A510E0M0"/>
<evidence type="ECO:0000313" key="3">
    <source>
        <dbReference type="EMBL" id="BBG26026.1"/>
    </source>
</evidence>
<dbReference type="InterPro" id="IPR025874">
    <property type="entry name" value="DZR"/>
</dbReference>
<organism evidence="3 5">
    <name type="scientific">Sulfuracidifex tepidarius</name>
    <dbReference type="NCBI Taxonomy" id="1294262"/>
    <lineage>
        <taxon>Archaea</taxon>
        <taxon>Thermoproteota</taxon>
        <taxon>Thermoprotei</taxon>
        <taxon>Sulfolobales</taxon>
        <taxon>Sulfolobaceae</taxon>
        <taxon>Sulfuracidifex</taxon>
    </lineage>
</organism>
<evidence type="ECO:0000313" key="2">
    <source>
        <dbReference type="EMBL" id="BBG23274.1"/>
    </source>
</evidence>
<protein>
    <recommendedName>
        <fullName evidence="1">DZANK-type domain-containing protein</fullName>
    </recommendedName>
</protein>
<name>A0A510E0M0_9CREN</name>
<dbReference type="KEGG" id="step:IC006_0558"/>
<dbReference type="RefSeq" id="WP_084739780.1">
    <property type="nucleotide sequence ID" value="NZ_AP018929.1"/>
</dbReference>
<sequence length="97" mass="11113">MDKCPMCGARLQQGLNYCEVCGADISTYQDVYNAVLNSYSYQTQQPQPSQYQQPPYPQYQQANSYQTETCPHCGAQIPKGTQYCPSCGKEIKKRHFW</sequence>
<dbReference type="Pfam" id="PF12773">
    <property type="entry name" value="DZR"/>
    <property type="match status" value="1"/>
</dbReference>
<dbReference type="Proteomes" id="UP000322983">
    <property type="component" value="Chromosome"/>
</dbReference>
<feature type="domain" description="DZANK-type" evidence="1">
    <location>
        <begin position="4"/>
        <end position="88"/>
    </location>
</feature>
<dbReference type="EMBL" id="AP018930">
    <property type="protein sequence ID" value="BBG26026.1"/>
    <property type="molecule type" value="Genomic_DNA"/>
</dbReference>
<dbReference type="EMBL" id="AP018929">
    <property type="protein sequence ID" value="BBG23274.1"/>
    <property type="molecule type" value="Genomic_DNA"/>
</dbReference>
<accession>A0A510E0M0</accession>
<dbReference type="STRING" id="1294262.GCA_001316085_01853"/>
<dbReference type="OrthoDB" id="44188at2157"/>
<reference evidence="5" key="1">
    <citation type="submission" date="2018-09" db="EMBL/GenBank/DDBJ databases">
        <title>Complete Genome Sequencing of Sulfolobus sp. JCM 16834.</title>
        <authorList>
            <person name="Kato S."/>
            <person name="Itoh T."/>
            <person name="Ohkuma M."/>
        </authorList>
    </citation>
    <scope>NUCLEOTIDE SEQUENCE [LARGE SCALE GENOMIC DNA]</scope>
    <source>
        <strain evidence="5">IC-007</strain>
    </source>
</reference>
<gene>
    <name evidence="2" type="ORF">IC006_0558</name>
    <name evidence="3" type="ORF">IC007_0531</name>
</gene>
<reference evidence="3 4" key="2">
    <citation type="journal article" date="2020" name="Int. J. Syst. Evol. Microbiol.">
        <title>Sulfuracidifex tepidarius gen. nov., sp. nov. and transfer of Sulfolobus metallicus Huber and Stetter 1992 to the genus Sulfuracidifex as Sulfuracidifex metallicus comb. nov.</title>
        <authorList>
            <person name="Itoh T."/>
            <person name="Miura T."/>
            <person name="Sakai H.D."/>
            <person name="Kato S."/>
            <person name="Ohkuma M."/>
            <person name="Takashina T."/>
        </authorList>
    </citation>
    <scope>NUCLEOTIDE SEQUENCE</scope>
    <source>
        <strain evidence="2 4">IC-006</strain>
        <strain evidence="3">IC-007</strain>
    </source>
</reference>
<evidence type="ECO:0000259" key="1">
    <source>
        <dbReference type="Pfam" id="PF12773"/>
    </source>
</evidence>
<keyword evidence="4" id="KW-1185">Reference proteome</keyword>
<evidence type="ECO:0000313" key="5">
    <source>
        <dbReference type="Proteomes" id="UP000325030"/>
    </source>
</evidence>
<accession>A0A510DSY0</accession>
<dbReference type="GeneID" id="41716989"/>
<proteinExistence type="predicted"/>